<dbReference type="AlphaFoldDB" id="G7DSK0"/>
<organism evidence="3 4">
    <name type="scientific">Mixia osmundae (strain CBS 9802 / IAM 14324 / JCM 22182 / KY 12970)</name>
    <dbReference type="NCBI Taxonomy" id="764103"/>
    <lineage>
        <taxon>Eukaryota</taxon>
        <taxon>Fungi</taxon>
        <taxon>Dikarya</taxon>
        <taxon>Basidiomycota</taxon>
        <taxon>Pucciniomycotina</taxon>
        <taxon>Mixiomycetes</taxon>
        <taxon>Mixiales</taxon>
        <taxon>Mixiaceae</taxon>
        <taxon>Mixia</taxon>
    </lineage>
</organism>
<feature type="chain" id="PRO_5003492267" description="Extracellular membrane protein CFEM domain-containing protein" evidence="2">
    <location>
        <begin position="18"/>
        <end position="183"/>
    </location>
</feature>
<feature type="signal peptide" evidence="2">
    <location>
        <begin position="1"/>
        <end position="17"/>
    </location>
</feature>
<dbReference type="InParanoid" id="G7DSK0"/>
<evidence type="ECO:0000256" key="2">
    <source>
        <dbReference type="SAM" id="SignalP"/>
    </source>
</evidence>
<feature type="compositionally biased region" description="Low complexity" evidence="1">
    <location>
        <begin position="126"/>
        <end position="139"/>
    </location>
</feature>
<sequence length="183" mass="18692">MLFKSIIVASLAATCIAKPLFRLQPRQSGDILSDLNTIANAVTPFCDICSVLASEATNCASSDGSSIDIDCFCNADYTNLGLDQCYTCIDVDTSVSASDVDASDNAATDIKTICYNALGHDEDAQTTSSGDVSSSTSSTPNRGGNPTSTARPSTSSLAQQKSGAGQVSISCLSLALAGIVGLL</sequence>
<gene>
    <name evidence="3" type="primary">Mo00204</name>
    <name evidence="3" type="ORF">E5Q_00204</name>
</gene>
<protein>
    <recommendedName>
        <fullName evidence="5">Extracellular membrane protein CFEM domain-containing protein</fullName>
    </recommendedName>
</protein>
<dbReference type="Proteomes" id="UP000009131">
    <property type="component" value="Unassembled WGS sequence"/>
</dbReference>
<evidence type="ECO:0000256" key="1">
    <source>
        <dbReference type="SAM" id="MobiDB-lite"/>
    </source>
</evidence>
<name>G7DSK0_MIXOS</name>
<comment type="caution">
    <text evidence="3">The sequence shown here is derived from an EMBL/GenBank/DDBJ whole genome shotgun (WGS) entry which is preliminary data.</text>
</comment>
<evidence type="ECO:0000313" key="4">
    <source>
        <dbReference type="Proteomes" id="UP000009131"/>
    </source>
</evidence>
<reference evidence="3 4" key="2">
    <citation type="journal article" date="2012" name="Open Biol.">
        <title>Characteristics of nucleosomes and linker DNA regions on the genome of the basidiomycete Mixia osmundae revealed by mono- and dinucleosome mapping.</title>
        <authorList>
            <person name="Nishida H."/>
            <person name="Kondo S."/>
            <person name="Matsumoto T."/>
            <person name="Suzuki Y."/>
            <person name="Yoshikawa H."/>
            <person name="Taylor T.D."/>
            <person name="Sugiyama J."/>
        </authorList>
    </citation>
    <scope>NUCLEOTIDE SEQUENCE [LARGE SCALE GENOMIC DNA]</scope>
    <source>
        <strain evidence="4">CBS 9802 / IAM 14324 / JCM 22182 / KY 12970</strain>
    </source>
</reference>
<keyword evidence="2" id="KW-0732">Signal</keyword>
<dbReference type="HOGENOM" id="CLU_1256317_0_0_1"/>
<accession>G7DSK0</accession>
<evidence type="ECO:0000313" key="3">
    <source>
        <dbReference type="EMBL" id="GAA93560.1"/>
    </source>
</evidence>
<proteinExistence type="predicted"/>
<feature type="compositionally biased region" description="Polar residues" evidence="1">
    <location>
        <begin position="140"/>
        <end position="159"/>
    </location>
</feature>
<feature type="region of interest" description="Disordered" evidence="1">
    <location>
        <begin position="124"/>
        <end position="159"/>
    </location>
</feature>
<evidence type="ECO:0008006" key="5">
    <source>
        <dbReference type="Google" id="ProtNLM"/>
    </source>
</evidence>
<dbReference type="EMBL" id="BABT02000007">
    <property type="protein sequence ID" value="GAA93560.1"/>
    <property type="molecule type" value="Genomic_DNA"/>
</dbReference>
<keyword evidence="4" id="KW-1185">Reference proteome</keyword>
<reference evidence="3 4" key="1">
    <citation type="journal article" date="2011" name="J. Gen. Appl. Microbiol.">
        <title>Draft genome sequencing of the enigmatic basidiomycete Mixia osmundae.</title>
        <authorList>
            <person name="Nishida H."/>
            <person name="Nagatsuka Y."/>
            <person name="Sugiyama J."/>
        </authorList>
    </citation>
    <scope>NUCLEOTIDE SEQUENCE [LARGE SCALE GENOMIC DNA]</scope>
    <source>
        <strain evidence="4">CBS 9802 / IAM 14324 / JCM 22182 / KY 12970</strain>
    </source>
</reference>